<dbReference type="PIRSF" id="PIRSF021603">
    <property type="entry name" value="UCP21603_acetyltransf"/>
    <property type="match status" value="1"/>
</dbReference>
<dbReference type="KEGG" id="eke:EK0264_17360"/>
<dbReference type="Pfam" id="PF13312">
    <property type="entry name" value="DUF4081"/>
    <property type="match status" value="1"/>
</dbReference>
<dbReference type="AlphaFoldDB" id="A0A7L4YSJ5"/>
<dbReference type="InterPro" id="IPR000182">
    <property type="entry name" value="GNAT_dom"/>
</dbReference>
<evidence type="ECO:0000256" key="2">
    <source>
        <dbReference type="ARBA" id="ARBA00023315"/>
    </source>
</evidence>
<dbReference type="InterPro" id="IPR025289">
    <property type="entry name" value="DUF4081"/>
</dbReference>
<dbReference type="Proteomes" id="UP000463857">
    <property type="component" value="Chromosome"/>
</dbReference>
<reference evidence="4 5" key="1">
    <citation type="journal article" date="2018" name="Int. J. Syst. Evol. Microbiol.">
        <title>Epidermidibacterium keratini gen. nov., sp. nov., a member of the family Sporichthyaceae, isolated from keratin epidermis.</title>
        <authorList>
            <person name="Lee D.G."/>
            <person name="Trujillo M.E."/>
            <person name="Kang S."/>
            <person name="Nam J.J."/>
            <person name="Kim Y.J."/>
        </authorList>
    </citation>
    <scope>NUCLEOTIDE SEQUENCE [LARGE SCALE GENOMIC DNA]</scope>
    <source>
        <strain evidence="4 5">EPI-7</strain>
    </source>
</reference>
<evidence type="ECO:0000313" key="5">
    <source>
        <dbReference type="Proteomes" id="UP000463857"/>
    </source>
</evidence>
<accession>A0A7L4YSJ5</accession>
<dbReference type="InterPro" id="IPR050832">
    <property type="entry name" value="Bact_Acetyltransf"/>
</dbReference>
<proteinExistence type="predicted"/>
<dbReference type="PROSITE" id="PS51186">
    <property type="entry name" value="GNAT"/>
    <property type="match status" value="1"/>
</dbReference>
<keyword evidence="5" id="KW-1185">Reference proteome</keyword>
<dbReference type="OrthoDB" id="5241264at2"/>
<dbReference type="EMBL" id="CP047156">
    <property type="protein sequence ID" value="QHC01874.1"/>
    <property type="molecule type" value="Genomic_DNA"/>
</dbReference>
<dbReference type="RefSeq" id="WP_159546998.1">
    <property type="nucleotide sequence ID" value="NZ_CP047156.1"/>
</dbReference>
<dbReference type="PANTHER" id="PTHR43877">
    <property type="entry name" value="AMINOALKYLPHOSPHONATE N-ACETYLTRANSFERASE-RELATED-RELATED"/>
    <property type="match status" value="1"/>
</dbReference>
<dbReference type="GO" id="GO:0016747">
    <property type="term" value="F:acyltransferase activity, transferring groups other than amino-acyl groups"/>
    <property type="evidence" value="ECO:0007669"/>
    <property type="project" value="InterPro"/>
</dbReference>
<dbReference type="Pfam" id="PF00583">
    <property type="entry name" value="Acetyltransf_1"/>
    <property type="match status" value="1"/>
</dbReference>
<sequence>MRTGTGSRQLSASDLAEVDRLLRRDPVESVLIGSRLAGDDRERTQTMRAIWGYPDDQPQSLCFFGANLIPLYADQAAADSFVTIALAKGRMCSSIVGERETVAYMWSELEESWGPARLIRWRQPVMATGTPSLITPDPEVRPATRDDFDVLFPASVRMYEEEIEASPLSGGGRPIYEHRLRSMIDRGRAFVRIVDGEVAFKAELGAVTPYAAQIQGVWVDPARRGQGLGAAGTAAVLNAALASGHQTVSLYVNDFNEPAIRAYRSVGFETVAEFMTVLF</sequence>
<dbReference type="CDD" id="cd04301">
    <property type="entry name" value="NAT_SF"/>
    <property type="match status" value="1"/>
</dbReference>
<dbReference type="InParanoid" id="A0A7L4YSJ5"/>
<organism evidence="4 5">
    <name type="scientific">Epidermidibacterium keratini</name>
    <dbReference type="NCBI Taxonomy" id="1891644"/>
    <lineage>
        <taxon>Bacteria</taxon>
        <taxon>Bacillati</taxon>
        <taxon>Actinomycetota</taxon>
        <taxon>Actinomycetes</taxon>
        <taxon>Sporichthyales</taxon>
        <taxon>Sporichthyaceae</taxon>
        <taxon>Epidermidibacterium</taxon>
    </lineage>
</organism>
<dbReference type="InterPro" id="IPR016181">
    <property type="entry name" value="Acyl_CoA_acyltransferase"/>
</dbReference>
<dbReference type="Gene3D" id="3.40.630.30">
    <property type="match status" value="1"/>
</dbReference>
<protein>
    <submittedName>
        <fullName evidence="4">GNAT family N-acetyltransferase</fullName>
    </submittedName>
</protein>
<keyword evidence="2" id="KW-0012">Acyltransferase</keyword>
<evidence type="ECO:0000259" key="3">
    <source>
        <dbReference type="PROSITE" id="PS51186"/>
    </source>
</evidence>
<evidence type="ECO:0000313" key="4">
    <source>
        <dbReference type="EMBL" id="QHC01874.1"/>
    </source>
</evidence>
<dbReference type="SUPFAM" id="SSF55729">
    <property type="entry name" value="Acyl-CoA N-acyltransferases (Nat)"/>
    <property type="match status" value="1"/>
</dbReference>
<evidence type="ECO:0000256" key="1">
    <source>
        <dbReference type="ARBA" id="ARBA00022679"/>
    </source>
</evidence>
<name>A0A7L4YSJ5_9ACTN</name>
<keyword evidence="1 4" id="KW-0808">Transferase</keyword>
<feature type="domain" description="N-acetyltransferase" evidence="3">
    <location>
        <begin position="138"/>
        <end position="279"/>
    </location>
</feature>
<gene>
    <name evidence="4" type="ORF">EK0264_17360</name>
</gene>
<dbReference type="InterPro" id="IPR016794">
    <property type="entry name" value="UCP21603_acetyltransf"/>
</dbReference>